<name>A0A498I1N4_MALDO</name>
<gene>
    <name evidence="2" type="ORF">DVH24_042662</name>
</gene>
<accession>A0A498I1N4</accession>
<dbReference type="AlphaFoldDB" id="A0A498I1N4"/>
<evidence type="ECO:0000313" key="3">
    <source>
        <dbReference type="Proteomes" id="UP000290289"/>
    </source>
</evidence>
<dbReference type="EMBL" id="RDQH01000341">
    <property type="protein sequence ID" value="RXH75875.1"/>
    <property type="molecule type" value="Genomic_DNA"/>
</dbReference>
<keyword evidence="3" id="KW-1185">Reference proteome</keyword>
<feature type="compositionally biased region" description="Polar residues" evidence="1">
    <location>
        <begin position="60"/>
        <end position="71"/>
    </location>
</feature>
<reference evidence="2 3" key="1">
    <citation type="submission" date="2018-10" db="EMBL/GenBank/DDBJ databases">
        <title>A high-quality apple genome assembly.</title>
        <authorList>
            <person name="Hu J."/>
        </authorList>
    </citation>
    <scope>NUCLEOTIDE SEQUENCE [LARGE SCALE GENOMIC DNA]</scope>
    <source>
        <strain evidence="3">cv. HFTH1</strain>
        <tissue evidence="2">Young leaf</tissue>
    </source>
</reference>
<sequence length="157" mass="17441">MNTNARGILGAYWLRVPYELEVKREWRESNPMMGDPLGSSHVSSHKQNCEDVVKAQSRQYRATVESSSGNSEVKREWCKSNPKMGDPLGSSRVISHKQNSEGVIETQSGQYRATAESSPGGDVTCGVWTCGLDQFGWQIQVWTCGRVALILFEKSAI</sequence>
<feature type="region of interest" description="Disordered" evidence="1">
    <location>
        <begin position="60"/>
        <end position="85"/>
    </location>
</feature>
<organism evidence="2 3">
    <name type="scientific">Malus domestica</name>
    <name type="common">Apple</name>
    <name type="synonym">Pyrus malus</name>
    <dbReference type="NCBI Taxonomy" id="3750"/>
    <lineage>
        <taxon>Eukaryota</taxon>
        <taxon>Viridiplantae</taxon>
        <taxon>Streptophyta</taxon>
        <taxon>Embryophyta</taxon>
        <taxon>Tracheophyta</taxon>
        <taxon>Spermatophyta</taxon>
        <taxon>Magnoliopsida</taxon>
        <taxon>eudicotyledons</taxon>
        <taxon>Gunneridae</taxon>
        <taxon>Pentapetalae</taxon>
        <taxon>rosids</taxon>
        <taxon>fabids</taxon>
        <taxon>Rosales</taxon>
        <taxon>Rosaceae</taxon>
        <taxon>Amygdaloideae</taxon>
        <taxon>Maleae</taxon>
        <taxon>Malus</taxon>
    </lineage>
</organism>
<evidence type="ECO:0000313" key="2">
    <source>
        <dbReference type="EMBL" id="RXH75875.1"/>
    </source>
</evidence>
<dbReference type="Proteomes" id="UP000290289">
    <property type="component" value="Chromosome 15"/>
</dbReference>
<protein>
    <submittedName>
        <fullName evidence="2">Uncharacterized protein</fullName>
    </submittedName>
</protein>
<comment type="caution">
    <text evidence="2">The sequence shown here is derived from an EMBL/GenBank/DDBJ whole genome shotgun (WGS) entry which is preliminary data.</text>
</comment>
<proteinExistence type="predicted"/>
<evidence type="ECO:0000256" key="1">
    <source>
        <dbReference type="SAM" id="MobiDB-lite"/>
    </source>
</evidence>